<evidence type="ECO:0000256" key="1">
    <source>
        <dbReference type="SAM" id="MobiDB-lite"/>
    </source>
</evidence>
<sequence>MASLPPLNYFMEKEAADVAIKHFNFILQEALKEYTKVWTRYLNFVNKYQKIDSRSLSEEKIQTERQKDENNESSESIYFEEPHTTNSAYSMENILQKCTLDLHSNIESLNDKNIFENVSSIPQSPIFYRNNLNSRNINPNRNIYMDSSSESTSGINNLRDNNEQEISDKTNSAVTKDSTSNVPSIFLFNSPTRSTKRNISKTKNIKKNVKSSNNLKIKNNLRTIRKEKASNKTPLQVMNNVSLTPKNNSQIDKSNNTKLNTIRYNIEVTQTPSSKKFKQTKLVFHKTKKTMELSNNGKSTDTTVLTKFDKSTSNQDKISKQNTLFDIISTKKEERNNEHVDDNTYNQTEKIKIAIESTQIKNELIYQQEHQINNSMEANDPLNISNETTSTFFSEYENNINFDRNIDSCSIDRTSLLSARFETESKYTNENMKKRQTEMLEKKENIKIIDPDEAAEKRIELSKNRSYRECKQYGKKQCWDYRNIPCKKENTPMDIVCISPDSPSSTT</sequence>
<reference evidence="2 3" key="1">
    <citation type="journal article" date="2024" name="Ann. Entomol. Soc. Am.">
        <title>Genomic analyses of the southern and eastern yellowjacket wasps (Hymenoptera: Vespidae) reveal evolutionary signatures of social life.</title>
        <authorList>
            <person name="Catto M.A."/>
            <person name="Caine P.B."/>
            <person name="Orr S.E."/>
            <person name="Hunt B.G."/>
            <person name="Goodisman M.A.D."/>
        </authorList>
    </citation>
    <scope>NUCLEOTIDE SEQUENCE [LARGE SCALE GENOMIC DNA]</scope>
    <source>
        <strain evidence="2">233</strain>
        <tissue evidence="2">Head and thorax</tissue>
    </source>
</reference>
<comment type="caution">
    <text evidence="2">The sequence shown here is derived from an EMBL/GenBank/DDBJ whole genome shotgun (WGS) entry which is preliminary data.</text>
</comment>
<evidence type="ECO:0000313" key="3">
    <source>
        <dbReference type="Proteomes" id="UP001607302"/>
    </source>
</evidence>
<organism evidence="2 3">
    <name type="scientific">Vespula squamosa</name>
    <name type="common">Southern yellow jacket</name>
    <name type="synonym">Wasp</name>
    <dbReference type="NCBI Taxonomy" id="30214"/>
    <lineage>
        <taxon>Eukaryota</taxon>
        <taxon>Metazoa</taxon>
        <taxon>Ecdysozoa</taxon>
        <taxon>Arthropoda</taxon>
        <taxon>Hexapoda</taxon>
        <taxon>Insecta</taxon>
        <taxon>Pterygota</taxon>
        <taxon>Neoptera</taxon>
        <taxon>Endopterygota</taxon>
        <taxon>Hymenoptera</taxon>
        <taxon>Apocrita</taxon>
        <taxon>Aculeata</taxon>
        <taxon>Vespoidea</taxon>
        <taxon>Vespidae</taxon>
        <taxon>Vespinae</taxon>
        <taxon>Vespula</taxon>
    </lineage>
</organism>
<name>A0ABD2A664_VESSQ</name>
<dbReference type="EMBL" id="JAUDFV010000154">
    <property type="protein sequence ID" value="KAL2716116.1"/>
    <property type="molecule type" value="Genomic_DNA"/>
</dbReference>
<proteinExistence type="predicted"/>
<accession>A0ABD2A664</accession>
<feature type="compositionally biased region" description="Basic and acidic residues" evidence="1">
    <location>
        <begin position="55"/>
        <end position="70"/>
    </location>
</feature>
<dbReference type="Proteomes" id="UP001607302">
    <property type="component" value="Unassembled WGS sequence"/>
</dbReference>
<keyword evidence="3" id="KW-1185">Reference proteome</keyword>
<protein>
    <submittedName>
        <fullName evidence="2">Uncharacterized protein</fullName>
    </submittedName>
</protein>
<evidence type="ECO:0000313" key="2">
    <source>
        <dbReference type="EMBL" id="KAL2716116.1"/>
    </source>
</evidence>
<feature type="region of interest" description="Disordered" evidence="1">
    <location>
        <begin position="55"/>
        <end position="76"/>
    </location>
</feature>
<dbReference type="AlphaFoldDB" id="A0ABD2A664"/>
<gene>
    <name evidence="2" type="ORF">V1478_013792</name>
</gene>